<dbReference type="Pfam" id="PF19328">
    <property type="entry name" value="DAP_DH_C"/>
    <property type="match status" value="1"/>
</dbReference>
<dbReference type="Proteomes" id="UP000008957">
    <property type="component" value="Chromosome"/>
</dbReference>
<dbReference type="CDD" id="cd24146">
    <property type="entry name" value="nat-AmDH_N_like"/>
    <property type="match status" value="1"/>
</dbReference>
<dbReference type="NCBIfam" id="NF040740">
    <property type="entry name" value="ornith_Ord"/>
    <property type="match status" value="1"/>
</dbReference>
<feature type="region of interest" description="Disordered" evidence="1">
    <location>
        <begin position="323"/>
        <end position="366"/>
    </location>
</feature>
<protein>
    <submittedName>
        <fullName evidence="3">Uncharacterized conserved protein related to dihydrodipicolinate reductase</fullName>
    </submittedName>
</protein>
<dbReference type="SUPFAM" id="SSF51735">
    <property type="entry name" value="NAD(P)-binding Rossmann-fold domains"/>
    <property type="match status" value="1"/>
</dbReference>
<reference evidence="3 4" key="2">
    <citation type="submission" date="2010-03" db="EMBL/GenBank/DDBJ databases">
        <authorList>
            <person name="Pajon A."/>
        </authorList>
    </citation>
    <scope>NUCLEOTIDE SEQUENCE [LARGE SCALE GENOMIC DNA]</scope>
    <source>
        <strain evidence="3 4">SGP1</strain>
    </source>
</reference>
<dbReference type="InterPro" id="IPR036291">
    <property type="entry name" value="NAD(P)-bd_dom_sf"/>
</dbReference>
<feature type="compositionally biased region" description="Basic and acidic residues" evidence="1">
    <location>
        <begin position="335"/>
        <end position="346"/>
    </location>
</feature>
<gene>
    <name evidence="3" type="ORF">SY1_03600</name>
</gene>
<evidence type="ECO:0000259" key="2">
    <source>
        <dbReference type="Pfam" id="PF19328"/>
    </source>
</evidence>
<name>A0AB94IVT1_9BACT</name>
<dbReference type="KEGG" id="sbr:SY1_03600"/>
<sequence>MRDIRVMIWGFGAMGSGIARMLLKKTGVEIVGVVVGRKHLHGTDVYQYLGEERGSRPELLFGGTELIRNGACDVVLLGTDSFTRSAFEKVKLCVEHGLNVITTAEEMAWPWAQEPELSLEIDRLARQHGVTVFGTGINPGFVLDLLILAITGTCEDVKSIEAARINDLSPFGGAVMHEQGVGITPEEFKRRLAANDLAGHVGFPESISAIAAGLGVEITKIEQTKDPIISKVHRETPYAKVEPGNLAGIRQQGWGRTADGRAFIHLDHPQQVRPEAEGIDTGDYITIDAGGYTLKFSGKPEMPGGIGTIAMVVNMIPQVLNAPAGADRPSGAPDPARDPGRHEPVRPRAAGGAPRLPQGGLRRAAH</sequence>
<organism evidence="3 4">
    <name type="scientific">Fretibacterium fastidiosum</name>
    <dbReference type="NCBI Taxonomy" id="651822"/>
    <lineage>
        <taxon>Bacteria</taxon>
        <taxon>Thermotogati</taxon>
        <taxon>Synergistota</taxon>
        <taxon>Synergistia</taxon>
        <taxon>Synergistales</taxon>
        <taxon>Aminobacteriaceae</taxon>
        <taxon>Fretibacterium</taxon>
    </lineage>
</organism>
<dbReference type="EMBL" id="FP929056">
    <property type="protein sequence ID" value="CBL27839.1"/>
    <property type="molecule type" value="Genomic_DNA"/>
</dbReference>
<dbReference type="AlphaFoldDB" id="A0AB94IVT1"/>
<evidence type="ECO:0000313" key="4">
    <source>
        <dbReference type="Proteomes" id="UP000008957"/>
    </source>
</evidence>
<evidence type="ECO:0000313" key="3">
    <source>
        <dbReference type="EMBL" id="CBL27839.1"/>
    </source>
</evidence>
<dbReference type="RefSeq" id="WP_015555986.1">
    <property type="nucleotide sequence ID" value="NC_021038.1"/>
</dbReference>
<evidence type="ECO:0000256" key="1">
    <source>
        <dbReference type="SAM" id="MobiDB-lite"/>
    </source>
</evidence>
<keyword evidence="4" id="KW-1185">Reference proteome</keyword>
<proteinExistence type="predicted"/>
<reference evidence="4" key="1">
    <citation type="submission" date="2010-03" db="EMBL/GenBank/DDBJ databases">
        <title>The genome sequence of Synergistetes sp. SGP1.</title>
        <authorList>
            <consortium name="metaHIT consortium -- http://www.metahit.eu/"/>
            <person name="Pajon A."/>
            <person name="Turner K."/>
            <person name="Parkhill J."/>
            <person name="Wade W."/>
            <person name="Vartoukian S."/>
        </authorList>
    </citation>
    <scope>NUCLEOTIDE SEQUENCE [LARGE SCALE GENOMIC DNA]</scope>
    <source>
        <strain evidence="4">SGP1</strain>
    </source>
</reference>
<feature type="domain" description="2,4-diaminopentanoate dehydrogenase C-terminal" evidence="2">
    <location>
        <begin position="141"/>
        <end position="326"/>
    </location>
</feature>
<accession>A0AB94IVT1</accession>
<dbReference type="Gene3D" id="3.40.50.720">
    <property type="entry name" value="NAD(P)-binding Rossmann-like Domain"/>
    <property type="match status" value="1"/>
</dbReference>
<dbReference type="InterPro" id="IPR045760">
    <property type="entry name" value="DAP_DH_C"/>
</dbReference>